<dbReference type="InterPro" id="IPR013785">
    <property type="entry name" value="Aldolase_TIM"/>
</dbReference>
<protein>
    <submittedName>
        <fullName evidence="10">Radical SAM enzyme</fullName>
    </submittedName>
</protein>
<evidence type="ECO:0000256" key="2">
    <source>
        <dbReference type="ARBA" id="ARBA00022485"/>
    </source>
</evidence>
<dbReference type="SFLD" id="SFLDF00318">
    <property type="entry name" value="Viperin"/>
    <property type="match status" value="1"/>
</dbReference>
<keyword evidence="5" id="KW-0408">Iron</keyword>
<dbReference type="EMBL" id="KZ678133">
    <property type="protein sequence ID" value="PSN69002.1"/>
    <property type="molecule type" value="Genomic_DNA"/>
</dbReference>
<keyword evidence="2" id="KW-0004">4Fe-4S</keyword>
<dbReference type="PROSITE" id="PS51918">
    <property type="entry name" value="RADICAL_SAM"/>
    <property type="match status" value="1"/>
</dbReference>
<dbReference type="CDD" id="cd01335">
    <property type="entry name" value="Radical_SAM"/>
    <property type="match status" value="1"/>
</dbReference>
<dbReference type="OrthoDB" id="549750at2759"/>
<dbReference type="Gene3D" id="3.20.20.70">
    <property type="entry name" value="Aldolase class I"/>
    <property type="match status" value="1"/>
</dbReference>
<dbReference type="InterPro" id="IPR006638">
    <property type="entry name" value="Elp3/MiaA/NifB-like_rSAM"/>
</dbReference>
<reference evidence="10 11" key="1">
    <citation type="journal article" date="2018" name="Front. Microbiol.">
        <title>Genome-Wide Analysis of Corynespora cassiicola Leaf Fall Disease Putative Effectors.</title>
        <authorList>
            <person name="Lopez D."/>
            <person name="Ribeiro S."/>
            <person name="Label P."/>
            <person name="Fumanal B."/>
            <person name="Venisse J.S."/>
            <person name="Kohler A."/>
            <person name="de Oliveira R.R."/>
            <person name="Labutti K."/>
            <person name="Lipzen A."/>
            <person name="Lail K."/>
            <person name="Bauer D."/>
            <person name="Ohm R.A."/>
            <person name="Barry K.W."/>
            <person name="Spatafora J."/>
            <person name="Grigoriev I.V."/>
            <person name="Martin F.M."/>
            <person name="Pujade-Renaud V."/>
        </authorList>
    </citation>
    <scope>NUCLEOTIDE SEQUENCE [LARGE SCALE GENOMIC DNA]</scope>
    <source>
        <strain evidence="10 11">Philippines</strain>
    </source>
</reference>
<name>A0A2T2NU87_CORCC</name>
<dbReference type="PANTHER" id="PTHR21339">
    <property type="entry name" value="RADICAL S-ADENOSYL METHIONINE DOMAIN-CONTAINING PROTEIN 2"/>
    <property type="match status" value="1"/>
</dbReference>
<keyword evidence="4" id="KW-0479">Metal-binding</keyword>
<sequence>MLATVGAGVLAYILYRHHVQSSRIIPISVNYHFTRKCNAACSFCFHTELTSFISSTANSKLVLKMLANEGMKKLNFAGGEPFLYPRQLAELCQYAKQELKLESVSIVSNGTRIRENWLRENGANIDILAVSCDSFFAETNKKIGRAERSTGKPFDNVEKLFRIRDWCRELGIKFKLNTVVCSLNWEEDMRDVVRRLDPFRWKVFQVLIVDGENEDASRIRDARKMCVTDEQFKFFCEKHKDMKGFTPEGNDVMRNSYLILDEHLRFLDPGNGRRNNSDPILEVGVQKALSQVNWDQEGFRARGGLYDWSRGNEETHSFGGAMEGIDPKDLEY</sequence>
<dbReference type="PANTHER" id="PTHR21339:SF0">
    <property type="entry name" value="S-ADENOSYLMETHIONINE-DEPENDENT NUCLEOTIDE DEHYDRATASE RSAD2"/>
    <property type="match status" value="1"/>
</dbReference>
<proteinExistence type="predicted"/>
<evidence type="ECO:0000256" key="4">
    <source>
        <dbReference type="ARBA" id="ARBA00022723"/>
    </source>
</evidence>
<evidence type="ECO:0000256" key="1">
    <source>
        <dbReference type="ARBA" id="ARBA00001966"/>
    </source>
</evidence>
<dbReference type="GO" id="GO:0051607">
    <property type="term" value="P:defense response to virus"/>
    <property type="evidence" value="ECO:0007669"/>
    <property type="project" value="UniProtKB-KW"/>
</dbReference>
<comment type="cofactor">
    <cofactor evidence="1">
        <name>[4Fe-4S] cluster</name>
        <dbReference type="ChEBI" id="CHEBI:49883"/>
    </cofactor>
</comment>
<dbReference type="NCBIfam" id="NF038283">
    <property type="entry name" value="viperin_w_prok"/>
    <property type="match status" value="1"/>
</dbReference>
<keyword evidence="6" id="KW-0411">Iron-sulfur</keyword>
<evidence type="ECO:0000256" key="6">
    <source>
        <dbReference type="ARBA" id="ARBA00023014"/>
    </source>
</evidence>
<dbReference type="SMART" id="SM00729">
    <property type="entry name" value="Elp3"/>
    <property type="match status" value="1"/>
</dbReference>
<dbReference type="GO" id="GO:0051539">
    <property type="term" value="F:4 iron, 4 sulfur cluster binding"/>
    <property type="evidence" value="ECO:0007669"/>
    <property type="project" value="UniProtKB-KW"/>
</dbReference>
<dbReference type="SUPFAM" id="SSF102114">
    <property type="entry name" value="Radical SAM enzymes"/>
    <property type="match status" value="1"/>
</dbReference>
<dbReference type="GO" id="GO:0046872">
    <property type="term" value="F:metal ion binding"/>
    <property type="evidence" value="ECO:0007669"/>
    <property type="project" value="UniProtKB-KW"/>
</dbReference>
<dbReference type="STRING" id="1448308.A0A2T2NU87"/>
<dbReference type="AlphaFoldDB" id="A0A2T2NU87"/>
<keyword evidence="3" id="KW-0949">S-adenosyl-L-methionine</keyword>
<evidence type="ECO:0000256" key="3">
    <source>
        <dbReference type="ARBA" id="ARBA00022691"/>
    </source>
</evidence>
<evidence type="ECO:0000313" key="11">
    <source>
        <dbReference type="Proteomes" id="UP000240883"/>
    </source>
</evidence>
<dbReference type="InterPro" id="IPR007197">
    <property type="entry name" value="rSAM"/>
</dbReference>
<accession>A0A2T2NU87</accession>
<dbReference type="Proteomes" id="UP000240883">
    <property type="component" value="Unassembled WGS sequence"/>
</dbReference>
<feature type="domain" description="Radical SAM core" evidence="9">
    <location>
        <begin position="17"/>
        <end position="246"/>
    </location>
</feature>
<evidence type="ECO:0000256" key="7">
    <source>
        <dbReference type="ARBA" id="ARBA00023118"/>
    </source>
</evidence>
<dbReference type="SFLD" id="SFLDS00029">
    <property type="entry name" value="Radical_SAM"/>
    <property type="match status" value="1"/>
</dbReference>
<dbReference type="InterPro" id="IPR058240">
    <property type="entry name" value="rSAM_sf"/>
</dbReference>
<evidence type="ECO:0000256" key="5">
    <source>
        <dbReference type="ARBA" id="ARBA00023004"/>
    </source>
</evidence>
<evidence type="ECO:0000313" key="10">
    <source>
        <dbReference type="EMBL" id="PSN69002.1"/>
    </source>
</evidence>
<dbReference type="GO" id="GO:0003824">
    <property type="term" value="F:catalytic activity"/>
    <property type="evidence" value="ECO:0007669"/>
    <property type="project" value="InterPro"/>
</dbReference>
<evidence type="ECO:0000256" key="8">
    <source>
        <dbReference type="ARBA" id="ARBA00023128"/>
    </source>
</evidence>
<dbReference type="SFLD" id="SFLDG01067">
    <property type="entry name" value="SPASM/twitch_domain_containing"/>
    <property type="match status" value="1"/>
</dbReference>
<keyword evidence="7" id="KW-0051">Antiviral defense</keyword>
<dbReference type="InterPro" id="IPR051196">
    <property type="entry name" value="RSAD2/Viperin_antiviral"/>
</dbReference>
<keyword evidence="11" id="KW-1185">Reference proteome</keyword>
<organism evidence="10 11">
    <name type="scientific">Corynespora cassiicola Philippines</name>
    <dbReference type="NCBI Taxonomy" id="1448308"/>
    <lineage>
        <taxon>Eukaryota</taxon>
        <taxon>Fungi</taxon>
        <taxon>Dikarya</taxon>
        <taxon>Ascomycota</taxon>
        <taxon>Pezizomycotina</taxon>
        <taxon>Dothideomycetes</taxon>
        <taxon>Pleosporomycetidae</taxon>
        <taxon>Pleosporales</taxon>
        <taxon>Corynesporascaceae</taxon>
        <taxon>Corynespora</taxon>
    </lineage>
</organism>
<evidence type="ECO:0000259" key="9">
    <source>
        <dbReference type="PROSITE" id="PS51918"/>
    </source>
</evidence>
<keyword evidence="8" id="KW-0496">Mitochondrion</keyword>
<dbReference type="Pfam" id="PF04055">
    <property type="entry name" value="Radical_SAM"/>
    <property type="match status" value="1"/>
</dbReference>
<dbReference type="SFLD" id="SFLDG01088">
    <property type="entry name" value="antiviral_proteins"/>
    <property type="match status" value="1"/>
</dbReference>
<gene>
    <name evidence="10" type="ORF">BS50DRAFT_663816</name>
</gene>